<dbReference type="AlphaFoldDB" id="A0A830B9D4"/>
<gene>
    <name evidence="2" type="ORF">PHJA_000250600</name>
</gene>
<dbReference type="OrthoDB" id="1095098at2759"/>
<feature type="region of interest" description="Disordered" evidence="1">
    <location>
        <begin position="22"/>
        <end position="53"/>
    </location>
</feature>
<dbReference type="EMBL" id="BMAC01000026">
    <property type="protein sequence ID" value="GFP81073.1"/>
    <property type="molecule type" value="Genomic_DNA"/>
</dbReference>
<evidence type="ECO:0000313" key="3">
    <source>
        <dbReference type="Proteomes" id="UP000653305"/>
    </source>
</evidence>
<feature type="compositionally biased region" description="Polar residues" evidence="1">
    <location>
        <begin position="37"/>
        <end position="53"/>
    </location>
</feature>
<reference evidence="2" key="1">
    <citation type="submission" date="2020-07" db="EMBL/GenBank/DDBJ databases">
        <title>Ethylene signaling mediates host invasion by parasitic plants.</title>
        <authorList>
            <person name="Yoshida S."/>
        </authorList>
    </citation>
    <scope>NUCLEOTIDE SEQUENCE</scope>
    <source>
        <strain evidence="2">Okayama</strain>
    </source>
</reference>
<protein>
    <submittedName>
        <fullName evidence="2">Uncharacterized protein</fullName>
    </submittedName>
</protein>
<keyword evidence="3" id="KW-1185">Reference proteome</keyword>
<feature type="compositionally biased region" description="Basic residues" evidence="1">
    <location>
        <begin position="25"/>
        <end position="36"/>
    </location>
</feature>
<comment type="caution">
    <text evidence="2">The sequence shown here is derived from an EMBL/GenBank/DDBJ whole genome shotgun (WGS) entry which is preliminary data.</text>
</comment>
<evidence type="ECO:0000313" key="2">
    <source>
        <dbReference type="EMBL" id="GFP81073.1"/>
    </source>
</evidence>
<dbReference type="PANTHER" id="PTHR33972:SF26">
    <property type="match status" value="1"/>
</dbReference>
<evidence type="ECO:0000256" key="1">
    <source>
        <dbReference type="SAM" id="MobiDB-lite"/>
    </source>
</evidence>
<organism evidence="2 3">
    <name type="scientific">Phtheirospermum japonicum</name>
    <dbReference type="NCBI Taxonomy" id="374723"/>
    <lineage>
        <taxon>Eukaryota</taxon>
        <taxon>Viridiplantae</taxon>
        <taxon>Streptophyta</taxon>
        <taxon>Embryophyta</taxon>
        <taxon>Tracheophyta</taxon>
        <taxon>Spermatophyta</taxon>
        <taxon>Magnoliopsida</taxon>
        <taxon>eudicotyledons</taxon>
        <taxon>Gunneridae</taxon>
        <taxon>Pentapetalae</taxon>
        <taxon>asterids</taxon>
        <taxon>lamiids</taxon>
        <taxon>Lamiales</taxon>
        <taxon>Orobanchaceae</taxon>
        <taxon>Orobanchaceae incertae sedis</taxon>
        <taxon>Phtheirospermum</taxon>
    </lineage>
</organism>
<sequence length="182" mass="20285">MAMSRFLSQSLPRSSPHYPAAALMSHHRHHSSKSRRTQVNEVTEIDQASSSSAGPVGEAAAEIIALGIKRIEDAIHNIIVCRFAPDWLPFLPGSSYWVPPRASAVRRSGAASQHRAESMIDVVGKLAALRVKRTRGYRLICCRKMRICRLLLPRDGPPLLFTSKVIDLISILFSTEMDIWKD</sequence>
<proteinExistence type="predicted"/>
<dbReference type="PANTHER" id="PTHR33972">
    <property type="entry name" value="EXPRESSED PROTEIN"/>
    <property type="match status" value="1"/>
</dbReference>
<dbReference type="Proteomes" id="UP000653305">
    <property type="component" value="Unassembled WGS sequence"/>
</dbReference>
<name>A0A830B9D4_9LAMI</name>
<accession>A0A830B9D4</accession>